<keyword evidence="13" id="KW-1185">Reference proteome</keyword>
<evidence type="ECO:0000313" key="12">
    <source>
        <dbReference type="EMBL" id="AZG68799.1"/>
    </source>
</evidence>
<evidence type="ECO:0000256" key="2">
    <source>
        <dbReference type="ARBA" id="ARBA00022737"/>
    </source>
</evidence>
<dbReference type="GO" id="GO:0005524">
    <property type="term" value="F:ATP binding"/>
    <property type="evidence" value="ECO:0007669"/>
    <property type="project" value="InterPro"/>
</dbReference>
<evidence type="ECO:0000256" key="3">
    <source>
        <dbReference type="ARBA" id="ARBA00022771"/>
    </source>
</evidence>
<dbReference type="Pfam" id="PF01556">
    <property type="entry name" value="DnaJ_C"/>
    <property type="match status" value="1"/>
</dbReference>
<keyword evidence="8" id="KW-0235">DNA replication</keyword>
<dbReference type="Pfam" id="PF00684">
    <property type="entry name" value="DnaJ_CXXCXGXG"/>
    <property type="match status" value="1"/>
</dbReference>
<keyword evidence="8" id="KW-0346">Stress response</keyword>
<protein>
    <recommendedName>
        <fullName evidence="7 8">Chaperone protein DnaJ</fullName>
    </recommendedName>
</protein>
<dbReference type="InterPro" id="IPR002939">
    <property type="entry name" value="DnaJ_C"/>
</dbReference>
<evidence type="ECO:0000256" key="8">
    <source>
        <dbReference type="HAMAP-Rule" id="MF_01152"/>
    </source>
</evidence>
<feature type="binding site" evidence="8">
    <location>
        <position position="158"/>
    </location>
    <ligand>
        <name>Zn(2+)</name>
        <dbReference type="ChEBI" id="CHEBI:29105"/>
        <label>1</label>
    </ligand>
</feature>
<keyword evidence="1 8" id="KW-0479">Metal-binding</keyword>
<organism evidence="12 13">
    <name type="scientific">Mycoplasma struthionis</name>
    <dbReference type="NCBI Taxonomy" id="538220"/>
    <lineage>
        <taxon>Bacteria</taxon>
        <taxon>Bacillati</taxon>
        <taxon>Mycoplasmatota</taxon>
        <taxon>Mollicutes</taxon>
        <taxon>Mycoplasmataceae</taxon>
        <taxon>Mycoplasma</taxon>
    </lineage>
</organism>
<evidence type="ECO:0000313" key="13">
    <source>
        <dbReference type="Proteomes" id="UP000275883"/>
    </source>
</evidence>
<evidence type="ECO:0000259" key="11">
    <source>
        <dbReference type="PROSITE" id="PS51188"/>
    </source>
</evidence>
<dbReference type="InterPro" id="IPR012724">
    <property type="entry name" value="DnaJ"/>
</dbReference>
<dbReference type="CDD" id="cd10719">
    <property type="entry name" value="DnaJ_zf"/>
    <property type="match status" value="1"/>
</dbReference>
<dbReference type="GO" id="GO:0005737">
    <property type="term" value="C:cytoplasm"/>
    <property type="evidence" value="ECO:0007669"/>
    <property type="project" value="UniProtKB-SubCell"/>
</dbReference>
<comment type="subcellular location">
    <subcellularLocation>
        <location evidence="8">Cytoplasm</location>
    </subcellularLocation>
</comment>
<dbReference type="HAMAP" id="MF_01152">
    <property type="entry name" value="DnaJ"/>
    <property type="match status" value="1"/>
</dbReference>
<evidence type="ECO:0000256" key="6">
    <source>
        <dbReference type="ARBA" id="ARBA00061004"/>
    </source>
</evidence>
<dbReference type="KEGG" id="mstr:EGN60_02430"/>
<dbReference type="Gene3D" id="2.60.260.20">
    <property type="entry name" value="Urease metallochaperone UreE, N-terminal domain"/>
    <property type="match status" value="2"/>
</dbReference>
<dbReference type="SUPFAM" id="SSF46565">
    <property type="entry name" value="Chaperone J-domain"/>
    <property type="match status" value="1"/>
</dbReference>
<comment type="caution">
    <text evidence="8">Lacks conserved residue(s) required for the propagation of feature annotation.</text>
</comment>
<dbReference type="InterPro" id="IPR018253">
    <property type="entry name" value="DnaJ_domain_CS"/>
</dbReference>
<sequence length="371" mass="41728">MDKKRDYYEVLGVSKNATEKEIKSAYRKLAMQYHPDRNKEPGAEEKFKEATEAYEVLSDPDKRKKYDQFGFADFNAGSFNAQDIFDSIFGAFGGGRSKQSGGSFFDSFFDFGSSHKTKKTQKRKGDDIQMRLNIQFENAINGKKANVKINKYDTCSNCKGTKAQTESDIVTCETCHGSGQVQQNLGFFSALTTCNTCSGTGQRIKNYCKQCSGNGYIKNVVIQEIDIPAGILSSEYIILKGFGMPSPNGGSNGDLIVFVSVLAHKHFKLTANNDLVLDIPISIKSIILEETIDVPTPYGIHKLKLNKNMPLNESIKLDNLGYPYKNSKKRSKLILNITPYIPEFDKNDKQKIEDIFNNSNDKTYKNWLEKF</sequence>
<dbReference type="AlphaFoldDB" id="A0A3G8LGJ8"/>
<keyword evidence="5 8" id="KW-0143">Chaperone</keyword>
<dbReference type="Pfam" id="PF00226">
    <property type="entry name" value="DnaJ"/>
    <property type="match status" value="1"/>
</dbReference>
<dbReference type="GO" id="GO:0009408">
    <property type="term" value="P:response to heat"/>
    <property type="evidence" value="ECO:0007669"/>
    <property type="project" value="InterPro"/>
</dbReference>
<reference evidence="12 13" key="1">
    <citation type="submission" date="2018-11" db="EMBL/GenBank/DDBJ databases">
        <title>Genome sequence of Mycoplasma struthionis sp. nov.</title>
        <authorList>
            <person name="Spergser J."/>
        </authorList>
    </citation>
    <scope>NUCLEOTIDE SEQUENCE [LARGE SCALE GENOMIC DNA]</scope>
    <source>
        <strain evidence="12 13">237IA</strain>
    </source>
</reference>
<evidence type="ECO:0000256" key="4">
    <source>
        <dbReference type="ARBA" id="ARBA00022833"/>
    </source>
</evidence>
<dbReference type="EMBL" id="CP034044">
    <property type="protein sequence ID" value="AZG68799.1"/>
    <property type="molecule type" value="Genomic_DNA"/>
</dbReference>
<evidence type="ECO:0000256" key="9">
    <source>
        <dbReference type="PROSITE-ProRule" id="PRU00546"/>
    </source>
</evidence>
<feature type="domain" description="J" evidence="10">
    <location>
        <begin position="6"/>
        <end position="70"/>
    </location>
</feature>
<dbReference type="FunFam" id="2.10.230.10:FF:000002">
    <property type="entry name" value="Molecular chaperone DnaJ"/>
    <property type="match status" value="1"/>
</dbReference>
<dbReference type="PROSITE" id="PS50076">
    <property type="entry name" value="DNAJ_2"/>
    <property type="match status" value="1"/>
</dbReference>
<keyword evidence="8" id="KW-0963">Cytoplasm</keyword>
<dbReference type="SUPFAM" id="SSF57938">
    <property type="entry name" value="DnaJ/Hsp40 cysteine-rich domain"/>
    <property type="match status" value="1"/>
</dbReference>
<evidence type="ECO:0000256" key="7">
    <source>
        <dbReference type="ARBA" id="ARBA00067609"/>
    </source>
</evidence>
<dbReference type="PRINTS" id="PR00625">
    <property type="entry name" value="JDOMAIN"/>
</dbReference>
<dbReference type="SMART" id="SM00271">
    <property type="entry name" value="DnaJ"/>
    <property type="match status" value="1"/>
</dbReference>
<dbReference type="GO" id="GO:0042026">
    <property type="term" value="P:protein refolding"/>
    <property type="evidence" value="ECO:0007669"/>
    <property type="project" value="TreeGrafter"/>
</dbReference>
<dbReference type="CDD" id="cd10747">
    <property type="entry name" value="DnaJ_C"/>
    <property type="match status" value="1"/>
</dbReference>
<dbReference type="GO" id="GO:0051082">
    <property type="term" value="F:unfolded protein binding"/>
    <property type="evidence" value="ECO:0007669"/>
    <property type="project" value="UniProtKB-UniRule"/>
</dbReference>
<name>A0A3G8LGJ8_9MOLU</name>
<feature type="binding site" evidence="8">
    <location>
        <position position="172"/>
    </location>
    <ligand>
        <name>Zn(2+)</name>
        <dbReference type="ChEBI" id="CHEBI:29105"/>
        <label>2</label>
    </ligand>
</feature>
<keyword evidence="2 8" id="KW-0677">Repeat</keyword>
<dbReference type="Gene3D" id="1.10.287.110">
    <property type="entry name" value="DnaJ domain"/>
    <property type="match status" value="1"/>
</dbReference>
<accession>A0A3G8LGJ8</accession>
<feature type="zinc finger region" description="CR-type" evidence="9">
    <location>
        <begin position="142"/>
        <end position="220"/>
    </location>
</feature>
<gene>
    <name evidence="8" type="primary">dnaJ</name>
    <name evidence="12" type="ORF">EGN60_02430</name>
</gene>
<comment type="function">
    <text evidence="8">Participates actively in the response to hyperosmotic and heat shock by preventing the aggregation of stress-denatured proteins and by disaggregating proteins, also in an autonomous, DnaK-independent fashion. Unfolded proteins bind initially to DnaJ; upon interaction with the DnaJ-bound protein, DnaK hydrolyzes its bound ATP, resulting in the formation of a stable complex. GrpE releases ADP from DnaK; ATP binding to DnaK triggers the release of the substrate protein, thus completing the reaction cycle. Several rounds of ATP-dependent interactions between DnaJ, DnaK and GrpE are required for fully efficient folding. Also involved, together with DnaK and GrpE, in the DNA replication of plasmids through activation of initiation proteins.</text>
</comment>
<feature type="domain" description="CR-type" evidence="11">
    <location>
        <begin position="142"/>
        <end position="220"/>
    </location>
</feature>
<feature type="binding site" evidence="8">
    <location>
        <position position="155"/>
    </location>
    <ligand>
        <name>Zn(2+)</name>
        <dbReference type="ChEBI" id="CHEBI:29105"/>
        <label>1</label>
    </ligand>
</feature>
<comment type="similarity">
    <text evidence="6 8">Belongs to the DnaJ family.</text>
</comment>
<feature type="binding site" evidence="8">
    <location>
        <position position="208"/>
    </location>
    <ligand>
        <name>Zn(2+)</name>
        <dbReference type="ChEBI" id="CHEBI:29105"/>
        <label>1</label>
    </ligand>
</feature>
<dbReference type="InterPro" id="IPR008971">
    <property type="entry name" value="HSP40/DnaJ_pept-bd"/>
</dbReference>
<feature type="binding site" evidence="8">
    <location>
        <position position="197"/>
    </location>
    <ligand>
        <name>Zn(2+)</name>
        <dbReference type="ChEBI" id="CHEBI:29105"/>
        <label>2</label>
    </ligand>
</feature>
<dbReference type="PROSITE" id="PS51188">
    <property type="entry name" value="ZF_CR"/>
    <property type="match status" value="1"/>
</dbReference>
<dbReference type="GO" id="GO:0031072">
    <property type="term" value="F:heat shock protein binding"/>
    <property type="evidence" value="ECO:0007669"/>
    <property type="project" value="InterPro"/>
</dbReference>
<dbReference type="InterPro" id="IPR036869">
    <property type="entry name" value="J_dom_sf"/>
</dbReference>
<dbReference type="CDD" id="cd06257">
    <property type="entry name" value="DnaJ"/>
    <property type="match status" value="1"/>
</dbReference>
<dbReference type="GO" id="GO:0008270">
    <property type="term" value="F:zinc ion binding"/>
    <property type="evidence" value="ECO:0007669"/>
    <property type="project" value="UniProtKB-UniRule"/>
</dbReference>
<dbReference type="InterPro" id="IPR036410">
    <property type="entry name" value="HSP_DnaJ_Cys-rich_dom_sf"/>
</dbReference>
<evidence type="ECO:0000256" key="5">
    <source>
        <dbReference type="ARBA" id="ARBA00023186"/>
    </source>
</evidence>
<feature type="binding site" evidence="8">
    <location>
        <position position="175"/>
    </location>
    <ligand>
        <name>Zn(2+)</name>
        <dbReference type="ChEBI" id="CHEBI:29105"/>
        <label>2</label>
    </ligand>
</feature>
<dbReference type="PANTHER" id="PTHR43096:SF52">
    <property type="entry name" value="DNAJ HOMOLOG 1, MITOCHONDRIAL-RELATED"/>
    <property type="match status" value="1"/>
</dbReference>
<feature type="binding site" evidence="8">
    <location>
        <position position="211"/>
    </location>
    <ligand>
        <name>Zn(2+)</name>
        <dbReference type="ChEBI" id="CHEBI:29105"/>
        <label>1</label>
    </ligand>
</feature>
<comment type="subunit">
    <text evidence="8">Homodimer.</text>
</comment>
<dbReference type="OrthoDB" id="9779889at2"/>
<keyword evidence="3 8" id="KW-0863">Zinc-finger</keyword>
<evidence type="ECO:0000256" key="1">
    <source>
        <dbReference type="ARBA" id="ARBA00022723"/>
    </source>
</evidence>
<dbReference type="InterPro" id="IPR001623">
    <property type="entry name" value="DnaJ_domain"/>
</dbReference>
<dbReference type="Proteomes" id="UP000275883">
    <property type="component" value="Chromosome"/>
</dbReference>
<evidence type="ECO:0000259" key="10">
    <source>
        <dbReference type="PROSITE" id="PS50076"/>
    </source>
</evidence>
<dbReference type="PANTHER" id="PTHR43096">
    <property type="entry name" value="DNAJ HOMOLOG 1, MITOCHONDRIAL-RELATED"/>
    <property type="match status" value="1"/>
</dbReference>
<feature type="binding site" evidence="8">
    <location>
        <position position="194"/>
    </location>
    <ligand>
        <name>Zn(2+)</name>
        <dbReference type="ChEBI" id="CHEBI:29105"/>
        <label>2</label>
    </ligand>
</feature>
<proteinExistence type="inferred from homology"/>
<dbReference type="PROSITE" id="PS00636">
    <property type="entry name" value="DNAJ_1"/>
    <property type="match status" value="1"/>
</dbReference>
<dbReference type="GO" id="GO:0006260">
    <property type="term" value="P:DNA replication"/>
    <property type="evidence" value="ECO:0007669"/>
    <property type="project" value="UniProtKB-KW"/>
</dbReference>
<keyword evidence="4 8" id="KW-0862">Zinc</keyword>
<dbReference type="RefSeq" id="WP_124724492.1">
    <property type="nucleotide sequence ID" value="NZ_CP034044.1"/>
</dbReference>
<dbReference type="SUPFAM" id="SSF49493">
    <property type="entry name" value="HSP40/DnaJ peptide-binding domain"/>
    <property type="match status" value="2"/>
</dbReference>
<dbReference type="InterPro" id="IPR001305">
    <property type="entry name" value="HSP_DnaJ_Cys-rich_dom"/>
</dbReference>
<comment type="domain">
    <text evidence="8">The J domain is necessary and sufficient to stimulate DnaK ATPase activity. Zinc center 1 plays an important role in the autonomous, DnaK-independent chaperone activity of DnaJ. Zinc center 2 is essential for interaction with DnaK and for DnaJ activity.</text>
</comment>
<dbReference type="Gene3D" id="2.10.230.10">
    <property type="entry name" value="Heat shock protein DnaJ, cysteine-rich domain"/>
    <property type="match status" value="1"/>
</dbReference>
<comment type="cofactor">
    <cofactor evidence="8">
        <name>Zn(2+)</name>
        <dbReference type="ChEBI" id="CHEBI:29105"/>
    </cofactor>
    <text evidence="8">Binds 2 Zn(2+) ions per monomer.</text>
</comment>